<evidence type="ECO:0000256" key="1">
    <source>
        <dbReference type="ARBA" id="ARBA00004340"/>
    </source>
</evidence>
<dbReference type="OrthoDB" id="2401497at2759"/>
<keyword evidence="3" id="KW-0964">Secreted</keyword>
<dbReference type="InterPro" id="IPR045379">
    <property type="entry name" value="Crinkler_N"/>
</dbReference>
<sequence length="71" mass="8036">MYRAIKEKKQNDFAGVDADRLKLWRVNTDQTISEEILNDELEDTAKTIGNTFLDVQGGNIRVIVRAPDTGK</sequence>
<proteinExistence type="predicted"/>
<reference evidence="5 6" key="1">
    <citation type="submission" date="2014-02" db="EMBL/GenBank/DDBJ databases">
        <title>Single nucleus genome sequencing reveals high similarity among nuclei of an endomycorrhizal fungus.</title>
        <authorList>
            <person name="Lin K."/>
            <person name="Geurts R."/>
            <person name="Zhang Z."/>
            <person name="Limpens E."/>
            <person name="Saunders D.G."/>
            <person name="Mu D."/>
            <person name="Pang E."/>
            <person name="Cao H."/>
            <person name="Cha H."/>
            <person name="Lin T."/>
            <person name="Zhou Q."/>
            <person name="Shang Y."/>
            <person name="Li Y."/>
            <person name="Ivanov S."/>
            <person name="Sharma T."/>
            <person name="Velzen R.V."/>
            <person name="Ruijter N.D."/>
            <person name="Aanen D.K."/>
            <person name="Win J."/>
            <person name="Kamoun S."/>
            <person name="Bisseling T."/>
            <person name="Huang S."/>
        </authorList>
    </citation>
    <scope>NUCLEOTIDE SEQUENCE [LARGE SCALE GENOMIC DNA]</scope>
    <source>
        <strain evidence="6">DAOM197198w</strain>
    </source>
</reference>
<dbReference type="EMBL" id="JEMT01029498">
    <property type="protein sequence ID" value="EXX52020.1"/>
    <property type="molecule type" value="Genomic_DNA"/>
</dbReference>
<comment type="subcellular location">
    <subcellularLocation>
        <location evidence="1">Host cell</location>
    </subcellularLocation>
    <subcellularLocation>
        <location evidence="2">Secreted</location>
    </subcellularLocation>
</comment>
<dbReference type="GO" id="GO:0043657">
    <property type="term" value="C:host cell"/>
    <property type="evidence" value="ECO:0007669"/>
    <property type="project" value="UniProtKB-SubCell"/>
</dbReference>
<accession>A0A015IDN0</accession>
<feature type="domain" description="Crinkler effector protein N-terminal" evidence="4">
    <location>
        <begin position="3"/>
        <end position="64"/>
    </location>
</feature>
<evidence type="ECO:0000313" key="6">
    <source>
        <dbReference type="Proteomes" id="UP000022910"/>
    </source>
</evidence>
<evidence type="ECO:0000256" key="3">
    <source>
        <dbReference type="ARBA" id="ARBA00022525"/>
    </source>
</evidence>
<organism evidence="5 6">
    <name type="scientific">Rhizophagus irregularis (strain DAOM 197198w)</name>
    <name type="common">Glomus intraradices</name>
    <dbReference type="NCBI Taxonomy" id="1432141"/>
    <lineage>
        <taxon>Eukaryota</taxon>
        <taxon>Fungi</taxon>
        <taxon>Fungi incertae sedis</taxon>
        <taxon>Mucoromycota</taxon>
        <taxon>Glomeromycotina</taxon>
        <taxon>Glomeromycetes</taxon>
        <taxon>Glomerales</taxon>
        <taxon>Glomeraceae</taxon>
        <taxon>Rhizophagus</taxon>
    </lineage>
</organism>
<evidence type="ECO:0000259" key="4">
    <source>
        <dbReference type="Pfam" id="PF20147"/>
    </source>
</evidence>
<dbReference type="HOGENOM" id="CLU_204791_0_0_1"/>
<comment type="caution">
    <text evidence="5">The sequence shown here is derived from an EMBL/GenBank/DDBJ whole genome shotgun (WGS) entry which is preliminary data.</text>
</comment>
<protein>
    <recommendedName>
        <fullName evidence="4">Crinkler effector protein N-terminal domain-containing protein</fullName>
    </recommendedName>
</protein>
<evidence type="ECO:0000313" key="5">
    <source>
        <dbReference type="EMBL" id="EXX52020.1"/>
    </source>
</evidence>
<dbReference type="Proteomes" id="UP000022910">
    <property type="component" value="Unassembled WGS sequence"/>
</dbReference>
<gene>
    <name evidence="5" type="ORF">RirG_256710</name>
</gene>
<dbReference type="Pfam" id="PF20147">
    <property type="entry name" value="Crinkler"/>
    <property type="match status" value="1"/>
</dbReference>
<dbReference type="AlphaFoldDB" id="A0A015IDN0"/>
<keyword evidence="6" id="KW-1185">Reference proteome</keyword>
<name>A0A015IDN0_RHIIW</name>
<dbReference type="GO" id="GO:0005576">
    <property type="term" value="C:extracellular region"/>
    <property type="evidence" value="ECO:0007669"/>
    <property type="project" value="UniProtKB-SubCell"/>
</dbReference>
<evidence type="ECO:0000256" key="2">
    <source>
        <dbReference type="ARBA" id="ARBA00004613"/>
    </source>
</evidence>